<organism evidence="2">
    <name type="scientific">Blastocystis hominis</name>
    <dbReference type="NCBI Taxonomy" id="12968"/>
    <lineage>
        <taxon>Eukaryota</taxon>
        <taxon>Sar</taxon>
        <taxon>Stramenopiles</taxon>
        <taxon>Bigyra</taxon>
        <taxon>Opalozoa</taxon>
        <taxon>Opalinata</taxon>
        <taxon>Blastocystidae</taxon>
        <taxon>Blastocystis</taxon>
    </lineage>
</organism>
<keyword evidence="3" id="KW-1185">Reference proteome</keyword>
<dbReference type="GO" id="GO:0005697">
    <property type="term" value="C:telomerase holoenzyme complex"/>
    <property type="evidence" value="ECO:0007669"/>
    <property type="project" value="TreeGrafter"/>
</dbReference>
<dbReference type="PANTHER" id="PTHR15696">
    <property type="entry name" value="SMG-7 SUPPRESSOR WITH MORPHOLOGICAL EFFECT ON GENITALIA PROTEIN 7"/>
    <property type="match status" value="1"/>
</dbReference>
<dbReference type="InterPro" id="IPR018834">
    <property type="entry name" value="DNA/RNA-bd_Est1-type"/>
</dbReference>
<dbReference type="Gene3D" id="1.25.40.10">
    <property type="entry name" value="Tetratricopeptide repeat domain"/>
    <property type="match status" value="1"/>
</dbReference>
<protein>
    <recommendedName>
        <fullName evidence="1">DNA/RNA-binding domain-containing protein</fullName>
    </recommendedName>
</protein>
<evidence type="ECO:0000313" key="2">
    <source>
        <dbReference type="EMBL" id="CBK21953.2"/>
    </source>
</evidence>
<proteinExistence type="predicted"/>
<dbReference type="OrthoDB" id="206172at2759"/>
<evidence type="ECO:0000259" key="1">
    <source>
        <dbReference type="Pfam" id="PF10373"/>
    </source>
</evidence>
<sequence length="406" mass="46868">MKMIEKNCCMMMFSDPSYYLENEIDLILWKNRFYRPIEIERSALSHLSKPYSPADIKPLLSIIGEGIEYYTQIIKKLKHTSTVECFLLAGDRSSCFSKHTKVLLSYHLIIHLGDLYRYQSLVLPPPSDGSSLFKDAEMMYKQAIALDPSNGLGHHQLAVLSTYEDANCMAMYRYCRSLACAVPYSNAQRNLSILLSKNEKLYFQEKERNLSELNKKQLVNLFVTEFIEIQKLLMDHVPNDETFGILFHEYKLLQVDAASAPLIFRIVMIAIYMADDGWKKGNDVTLSSVTTQISALAWSVLFRTVSVIIRNTAISISIHKKEKFLLRHMPTIAVFVYINSDMLNSGNGQHQRFSVFLQSEWMIWSEMIGLLNRIPLKHVSDEKRDLMFYEVELRGFLPFKGAYDSK</sequence>
<dbReference type="InterPro" id="IPR011990">
    <property type="entry name" value="TPR-like_helical_dom_sf"/>
</dbReference>
<dbReference type="PANTHER" id="PTHR15696:SF0">
    <property type="entry name" value="TELOMERASE-BINDING PROTEIN EST1A"/>
    <property type="match status" value="1"/>
</dbReference>
<dbReference type="Pfam" id="PF10373">
    <property type="entry name" value="EST1_DNA_bind"/>
    <property type="match status" value="1"/>
</dbReference>
<reference evidence="2" key="1">
    <citation type="submission" date="2010-02" db="EMBL/GenBank/DDBJ databases">
        <title>Sequencing and annotation of the Blastocystis hominis genome.</title>
        <authorList>
            <person name="Wincker P."/>
        </authorList>
    </citation>
    <scope>NUCLEOTIDE SEQUENCE</scope>
    <source>
        <strain evidence="2">Singapore isolate B</strain>
    </source>
</reference>
<name>D8M1L4_BLAHO</name>
<dbReference type="InParanoid" id="D8M1L4"/>
<dbReference type="GO" id="GO:0000184">
    <property type="term" value="P:nuclear-transcribed mRNA catabolic process, nonsense-mediated decay"/>
    <property type="evidence" value="ECO:0007669"/>
    <property type="project" value="TreeGrafter"/>
</dbReference>
<feature type="domain" description="DNA/RNA-binding" evidence="1">
    <location>
        <begin position="138"/>
        <end position="400"/>
    </location>
</feature>
<evidence type="ECO:0000313" key="3">
    <source>
        <dbReference type="Proteomes" id="UP000008312"/>
    </source>
</evidence>
<accession>D8M1L4</accession>
<dbReference type="GO" id="GO:0042162">
    <property type="term" value="F:telomeric DNA binding"/>
    <property type="evidence" value="ECO:0007669"/>
    <property type="project" value="TreeGrafter"/>
</dbReference>
<dbReference type="GeneID" id="24922503"/>
<dbReference type="AlphaFoldDB" id="D8M1L4"/>
<dbReference type="Proteomes" id="UP000008312">
    <property type="component" value="Unassembled WGS sequence"/>
</dbReference>
<dbReference type="EMBL" id="FN668645">
    <property type="protein sequence ID" value="CBK21953.2"/>
    <property type="molecule type" value="Genomic_DNA"/>
</dbReference>
<gene>
    <name evidence="2" type="ORF">GSBLH_T00006378001</name>
</gene>
<dbReference type="GO" id="GO:0070034">
    <property type="term" value="F:telomerase RNA binding"/>
    <property type="evidence" value="ECO:0007669"/>
    <property type="project" value="TreeGrafter"/>
</dbReference>
<dbReference type="InterPro" id="IPR045153">
    <property type="entry name" value="Est1/Ebs1-like"/>
</dbReference>
<dbReference type="RefSeq" id="XP_012896001.1">
    <property type="nucleotide sequence ID" value="XM_013040547.1"/>
</dbReference>
<dbReference type="SUPFAM" id="SSF48452">
    <property type="entry name" value="TPR-like"/>
    <property type="match status" value="1"/>
</dbReference>